<dbReference type="AlphaFoldDB" id="A0A1I5C4L0"/>
<dbReference type="Pfam" id="PF03372">
    <property type="entry name" value="Exo_endo_phos"/>
    <property type="match status" value="1"/>
</dbReference>
<sequence length="276" mass="31949">MKYAFSLFALLLLQLNFQAQDLEVMSYNIRFQTENDGENSWSKRKDHLTNQIKFYEPHILGVQEALVSQLKHFENELDNYKYIGVGRDDGKEAGEFSAIFYDLRKVDILDEGTFWLSETPGEVSVGWDAAMERVCTYGKFKEKDSDEKFWVFNTHFDHIGEEARENSARLIYEKISELNTEGLPVILMGDLNLEPDAPGIKFLSEKMNDSKKVADLDFGPEGTFNAYDFSKPVKRRIDYIFTSDDIKVLKYAVLSDSRELKYPSDHLPVFVKLELE</sequence>
<dbReference type="PANTHER" id="PTHR12121:SF36">
    <property type="entry name" value="ENDONUCLEASE_EXONUCLEASE_PHOSPHATASE DOMAIN-CONTAINING PROTEIN"/>
    <property type="match status" value="1"/>
</dbReference>
<feature type="signal peptide" evidence="1">
    <location>
        <begin position="1"/>
        <end position="19"/>
    </location>
</feature>
<keyword evidence="1" id="KW-0732">Signal</keyword>
<organism evidence="3 4">
    <name type="scientific">Salegentibacter flavus</name>
    <dbReference type="NCBI Taxonomy" id="287099"/>
    <lineage>
        <taxon>Bacteria</taxon>
        <taxon>Pseudomonadati</taxon>
        <taxon>Bacteroidota</taxon>
        <taxon>Flavobacteriia</taxon>
        <taxon>Flavobacteriales</taxon>
        <taxon>Flavobacteriaceae</taxon>
        <taxon>Salegentibacter</taxon>
    </lineage>
</organism>
<keyword evidence="3" id="KW-0540">Nuclease</keyword>
<dbReference type="Gene3D" id="3.60.10.10">
    <property type="entry name" value="Endonuclease/exonuclease/phosphatase"/>
    <property type="match status" value="1"/>
</dbReference>
<dbReference type="GO" id="GO:0000175">
    <property type="term" value="F:3'-5'-RNA exonuclease activity"/>
    <property type="evidence" value="ECO:0007669"/>
    <property type="project" value="TreeGrafter"/>
</dbReference>
<dbReference type="EMBL" id="FOVL01000019">
    <property type="protein sequence ID" value="SFN82010.1"/>
    <property type="molecule type" value="Genomic_DNA"/>
</dbReference>
<keyword evidence="3" id="KW-0378">Hydrolase</keyword>
<dbReference type="InterPro" id="IPR005135">
    <property type="entry name" value="Endo/exonuclease/phosphatase"/>
</dbReference>
<dbReference type="PANTHER" id="PTHR12121">
    <property type="entry name" value="CARBON CATABOLITE REPRESSOR PROTEIN 4"/>
    <property type="match status" value="1"/>
</dbReference>
<keyword evidence="4" id="KW-1185">Reference proteome</keyword>
<evidence type="ECO:0000313" key="4">
    <source>
        <dbReference type="Proteomes" id="UP000199153"/>
    </source>
</evidence>
<reference evidence="3 4" key="1">
    <citation type="submission" date="2016-10" db="EMBL/GenBank/DDBJ databases">
        <authorList>
            <person name="de Groot N.N."/>
        </authorList>
    </citation>
    <scope>NUCLEOTIDE SEQUENCE [LARGE SCALE GENOMIC DNA]</scope>
    <source>
        <strain evidence="3 4">DSM 17794</strain>
    </source>
</reference>
<dbReference type="CDD" id="cd09083">
    <property type="entry name" value="EEP-1"/>
    <property type="match status" value="1"/>
</dbReference>
<dbReference type="OrthoDB" id="9793162at2"/>
<dbReference type="STRING" id="287099.SAMN05660413_02711"/>
<accession>A0A1I5C4L0</accession>
<dbReference type="GO" id="GO:0004519">
    <property type="term" value="F:endonuclease activity"/>
    <property type="evidence" value="ECO:0007669"/>
    <property type="project" value="UniProtKB-KW"/>
</dbReference>
<dbReference type="Proteomes" id="UP000199153">
    <property type="component" value="Unassembled WGS sequence"/>
</dbReference>
<proteinExistence type="predicted"/>
<evidence type="ECO:0000313" key="3">
    <source>
        <dbReference type="EMBL" id="SFN82010.1"/>
    </source>
</evidence>
<dbReference type="InterPro" id="IPR050410">
    <property type="entry name" value="CCR4/nocturin_mRNA_transcr"/>
</dbReference>
<feature type="chain" id="PRO_5011779493" evidence="1">
    <location>
        <begin position="20"/>
        <end position="276"/>
    </location>
</feature>
<dbReference type="RefSeq" id="WP_093410625.1">
    <property type="nucleotide sequence ID" value="NZ_FOVL01000019.1"/>
</dbReference>
<evidence type="ECO:0000259" key="2">
    <source>
        <dbReference type="Pfam" id="PF03372"/>
    </source>
</evidence>
<evidence type="ECO:0000256" key="1">
    <source>
        <dbReference type="SAM" id="SignalP"/>
    </source>
</evidence>
<keyword evidence="3" id="KW-0269">Exonuclease</keyword>
<feature type="domain" description="Endonuclease/exonuclease/phosphatase" evidence="2">
    <location>
        <begin position="25"/>
        <end position="266"/>
    </location>
</feature>
<gene>
    <name evidence="3" type="ORF">SAMN05660413_02711</name>
</gene>
<keyword evidence="3" id="KW-0255">Endonuclease</keyword>
<protein>
    <submittedName>
        <fullName evidence="3">Metal-dependent hydrolase, endonuclease/exonuclease/phosphatase family</fullName>
    </submittedName>
</protein>
<dbReference type="SUPFAM" id="SSF56219">
    <property type="entry name" value="DNase I-like"/>
    <property type="match status" value="1"/>
</dbReference>
<dbReference type="InterPro" id="IPR036691">
    <property type="entry name" value="Endo/exonu/phosph_ase_sf"/>
</dbReference>
<name>A0A1I5C4L0_9FLAO</name>